<sequence length="192" mass="22853">MSRREIFLNRDEGEEALEVINHYINNKEAYPDYYYDFFLHWSLINPLYNAWSRNKKEVCRVIDFGKKIRHLWNNNIESFSKKLVALDCVGKGRNSAQPNKYVRLATLYLRKEFQLNSNICSNCKKKDYCKQDGKNNFHKLDAIMRILYQIRCNLFHGDKPELMGSQGERNKELVYIGNEILSNILQQLTQKF</sequence>
<reference evidence="1" key="1">
    <citation type="journal article" date="2015" name="Nature">
        <title>Complex archaea that bridge the gap between prokaryotes and eukaryotes.</title>
        <authorList>
            <person name="Spang A."/>
            <person name="Saw J.H."/>
            <person name="Jorgensen S.L."/>
            <person name="Zaremba-Niedzwiedzka K."/>
            <person name="Martijn J."/>
            <person name="Lind A.E."/>
            <person name="van Eijk R."/>
            <person name="Schleper C."/>
            <person name="Guy L."/>
            <person name="Ettema T.J."/>
        </authorList>
    </citation>
    <scope>NUCLEOTIDE SEQUENCE</scope>
</reference>
<evidence type="ECO:0008006" key="2">
    <source>
        <dbReference type="Google" id="ProtNLM"/>
    </source>
</evidence>
<protein>
    <recommendedName>
        <fullName evidence="2">Apea-like HEPN domain-containing protein</fullName>
    </recommendedName>
</protein>
<evidence type="ECO:0000313" key="1">
    <source>
        <dbReference type="EMBL" id="KKL60189.1"/>
    </source>
</evidence>
<comment type="caution">
    <text evidence="1">The sequence shown here is derived from an EMBL/GenBank/DDBJ whole genome shotgun (WGS) entry which is preliminary data.</text>
</comment>
<proteinExistence type="predicted"/>
<dbReference type="EMBL" id="LAZR01029235">
    <property type="protein sequence ID" value="KKL60189.1"/>
    <property type="molecule type" value="Genomic_DNA"/>
</dbReference>
<accession>A0A0F9DEW0</accession>
<name>A0A0F9DEW0_9ZZZZ</name>
<organism evidence="1">
    <name type="scientific">marine sediment metagenome</name>
    <dbReference type="NCBI Taxonomy" id="412755"/>
    <lineage>
        <taxon>unclassified sequences</taxon>
        <taxon>metagenomes</taxon>
        <taxon>ecological metagenomes</taxon>
    </lineage>
</organism>
<gene>
    <name evidence="1" type="ORF">LCGC14_2207800</name>
</gene>
<dbReference type="AlphaFoldDB" id="A0A0F9DEW0"/>